<evidence type="ECO:0000256" key="9">
    <source>
        <dbReference type="SAM" id="SignalP"/>
    </source>
</evidence>
<dbReference type="AlphaFoldDB" id="A0AAV5REE5"/>
<gene>
    <name evidence="10" type="ORF">DASB73_006980</name>
</gene>
<proteinExistence type="inferred from homology"/>
<protein>
    <recommendedName>
        <fullName evidence="12">Guided entry of tail-anchored proteins 1</fullName>
    </recommendedName>
</protein>
<comment type="similarity">
    <text evidence="2">Belongs to the WRB/GET1 family.</text>
</comment>
<keyword evidence="4" id="KW-0812">Transmembrane</keyword>
<dbReference type="GO" id="GO:0043529">
    <property type="term" value="C:GET complex"/>
    <property type="evidence" value="ECO:0007669"/>
    <property type="project" value="TreeGrafter"/>
</dbReference>
<comment type="subcellular location">
    <subcellularLocation>
        <location evidence="1">Endoplasmic reticulum membrane</location>
        <topology evidence="1">Multi-pass membrane protein</topology>
    </subcellularLocation>
</comment>
<keyword evidence="6" id="KW-1133">Transmembrane helix</keyword>
<evidence type="ECO:0000313" key="10">
    <source>
        <dbReference type="EMBL" id="GMM49740.1"/>
    </source>
</evidence>
<evidence type="ECO:0000256" key="7">
    <source>
        <dbReference type="ARBA" id="ARBA00023054"/>
    </source>
</evidence>
<dbReference type="EMBL" id="BTGC01000003">
    <property type="protein sequence ID" value="GMM49740.1"/>
    <property type="molecule type" value="Genomic_DNA"/>
</dbReference>
<keyword evidence="11" id="KW-1185">Reference proteome</keyword>
<dbReference type="GO" id="GO:0071816">
    <property type="term" value="P:tail-anchored membrane protein insertion into ER membrane"/>
    <property type="evidence" value="ECO:0007669"/>
    <property type="project" value="InterPro"/>
</dbReference>
<evidence type="ECO:0000256" key="4">
    <source>
        <dbReference type="ARBA" id="ARBA00022692"/>
    </source>
</evidence>
<evidence type="ECO:0008006" key="12">
    <source>
        <dbReference type="Google" id="ProtNLM"/>
    </source>
</evidence>
<dbReference type="PANTHER" id="PTHR42650:SF1">
    <property type="entry name" value="GUIDED ENTRY OF TAIL-ANCHORED PROTEINS FACTOR 1"/>
    <property type="match status" value="1"/>
</dbReference>
<feature type="signal peptide" evidence="9">
    <location>
        <begin position="1"/>
        <end position="18"/>
    </location>
</feature>
<keyword evidence="8" id="KW-0472">Membrane</keyword>
<dbReference type="PANTHER" id="PTHR42650">
    <property type="entry name" value="TAIL-ANCHORED PROTEIN INSERTION RECEPTOR WRB"/>
    <property type="match status" value="1"/>
</dbReference>
<name>A0AAV5REE5_STABA</name>
<organism evidence="10 11">
    <name type="scientific">Starmerella bacillaris</name>
    <name type="common">Yeast</name>
    <name type="synonym">Candida zemplinina</name>
    <dbReference type="NCBI Taxonomy" id="1247836"/>
    <lineage>
        <taxon>Eukaryota</taxon>
        <taxon>Fungi</taxon>
        <taxon>Dikarya</taxon>
        <taxon>Ascomycota</taxon>
        <taxon>Saccharomycotina</taxon>
        <taxon>Dipodascomycetes</taxon>
        <taxon>Dipodascales</taxon>
        <taxon>Trichomonascaceae</taxon>
        <taxon>Starmerella</taxon>
    </lineage>
</organism>
<evidence type="ECO:0000256" key="1">
    <source>
        <dbReference type="ARBA" id="ARBA00004477"/>
    </source>
</evidence>
<dbReference type="GO" id="GO:0043495">
    <property type="term" value="F:protein-membrane adaptor activity"/>
    <property type="evidence" value="ECO:0007669"/>
    <property type="project" value="TreeGrafter"/>
</dbReference>
<evidence type="ECO:0000256" key="2">
    <source>
        <dbReference type="ARBA" id="ARBA00010799"/>
    </source>
</evidence>
<feature type="chain" id="PRO_5043405830" description="Guided entry of tail-anchored proteins 1" evidence="9">
    <location>
        <begin position="19"/>
        <end position="182"/>
    </location>
</feature>
<dbReference type="GO" id="GO:0005789">
    <property type="term" value="C:endoplasmic reticulum membrane"/>
    <property type="evidence" value="ECO:0007669"/>
    <property type="project" value="UniProtKB-SubCell"/>
</dbReference>
<comment type="caution">
    <text evidence="10">The sequence shown here is derived from an EMBL/GenBank/DDBJ whole genome shotgun (WGS) entry which is preliminary data.</text>
</comment>
<keyword evidence="7" id="KW-0175">Coiled coil</keyword>
<dbReference type="InterPro" id="IPR029012">
    <property type="entry name" value="Helix_hairpin_bin_sf"/>
</dbReference>
<keyword evidence="9" id="KW-0732">Signal</keyword>
<evidence type="ECO:0000313" key="11">
    <source>
        <dbReference type="Proteomes" id="UP001362899"/>
    </source>
</evidence>
<evidence type="ECO:0000256" key="8">
    <source>
        <dbReference type="ARBA" id="ARBA00023136"/>
    </source>
</evidence>
<dbReference type="Pfam" id="PF04420">
    <property type="entry name" value="CHD5"/>
    <property type="match status" value="1"/>
</dbReference>
<keyword evidence="3" id="KW-0813">Transport</keyword>
<sequence length="182" mass="21132">MLIAVLVLLVLLSRYVKSFSNGVLTERVWQIKTKLFPSQEYREFQETRDELMRLRKERANTSSQDNFAKWARLDREYQRVKKIYDAKNNEVGSSRQKLSTIVRVVKWLLSTGLRTGTMIYFRKEPVVWLPHGMLPSIGERIVAMPSAPRGSVSASFWVFAVDSTFSTCYGIVKFLKTKNDKK</sequence>
<dbReference type="InterPro" id="IPR028945">
    <property type="entry name" value="Get1"/>
</dbReference>
<keyword evidence="5" id="KW-0256">Endoplasmic reticulum</keyword>
<dbReference type="Gene3D" id="1.10.287.660">
    <property type="entry name" value="Helix hairpin bin"/>
    <property type="match status" value="1"/>
</dbReference>
<reference evidence="10 11" key="1">
    <citation type="journal article" date="2023" name="Elife">
        <title>Identification of key yeast species and microbe-microbe interactions impacting larval growth of Drosophila in the wild.</title>
        <authorList>
            <person name="Mure A."/>
            <person name="Sugiura Y."/>
            <person name="Maeda R."/>
            <person name="Honda K."/>
            <person name="Sakurai N."/>
            <person name="Takahashi Y."/>
            <person name="Watada M."/>
            <person name="Katoh T."/>
            <person name="Gotoh A."/>
            <person name="Gotoh Y."/>
            <person name="Taniguchi I."/>
            <person name="Nakamura K."/>
            <person name="Hayashi T."/>
            <person name="Katayama T."/>
            <person name="Uemura T."/>
            <person name="Hattori Y."/>
        </authorList>
    </citation>
    <scope>NUCLEOTIDE SEQUENCE [LARGE SCALE GENOMIC DNA]</scope>
    <source>
        <strain evidence="10 11">SB-73</strain>
    </source>
</reference>
<accession>A0AAV5REE5</accession>
<evidence type="ECO:0000256" key="5">
    <source>
        <dbReference type="ARBA" id="ARBA00022824"/>
    </source>
</evidence>
<evidence type="ECO:0000256" key="6">
    <source>
        <dbReference type="ARBA" id="ARBA00022989"/>
    </source>
</evidence>
<evidence type="ECO:0000256" key="3">
    <source>
        <dbReference type="ARBA" id="ARBA00022448"/>
    </source>
</evidence>
<dbReference type="Proteomes" id="UP001362899">
    <property type="component" value="Unassembled WGS sequence"/>
</dbReference>